<dbReference type="Pfam" id="PF04075">
    <property type="entry name" value="F420H2_quin_red"/>
    <property type="match status" value="1"/>
</dbReference>
<sequence length="178" mass="19678">MTITSNPIISSITTVWHGGVVSIGRMSGSEIIDSPTGFVAEHIKTYVESNGAEGHIWRGVPTLLLTTLGRRSGVGRRTALIYGRDGDDYVIVASKGGSATHPLWYENLVKDPEVTVQVGAEIFTCTATTYGEDTENLAHRQKIWDEMVTIWPDFANYQVKTDRRIPLVKLTRKTNSQN</sequence>
<comment type="catalytic activity">
    <reaction evidence="2">
        <text>oxidized coenzyme F420-(gamma-L-Glu)(n) + a quinol + H(+) = reduced coenzyme F420-(gamma-L-Glu)(n) + a quinone</text>
        <dbReference type="Rhea" id="RHEA:39663"/>
        <dbReference type="Rhea" id="RHEA-COMP:12939"/>
        <dbReference type="Rhea" id="RHEA-COMP:14378"/>
        <dbReference type="ChEBI" id="CHEBI:15378"/>
        <dbReference type="ChEBI" id="CHEBI:24646"/>
        <dbReference type="ChEBI" id="CHEBI:132124"/>
        <dbReference type="ChEBI" id="CHEBI:133980"/>
        <dbReference type="ChEBI" id="CHEBI:139511"/>
    </reaction>
</comment>
<dbReference type="InterPro" id="IPR004378">
    <property type="entry name" value="F420H2_quin_Rdtase"/>
</dbReference>
<comment type="similarity">
    <text evidence="1">Belongs to the F420H(2)-dependent quinone reductase family.</text>
</comment>
<dbReference type="Gene3D" id="2.30.110.10">
    <property type="entry name" value="Electron Transport, Fmn-binding Protein, Chain A"/>
    <property type="match status" value="1"/>
</dbReference>
<protein>
    <submittedName>
        <fullName evidence="3">Unannotated protein</fullName>
    </submittedName>
</protein>
<dbReference type="GO" id="GO:0070967">
    <property type="term" value="F:coenzyme F420 binding"/>
    <property type="evidence" value="ECO:0007669"/>
    <property type="project" value="TreeGrafter"/>
</dbReference>
<organism evidence="3">
    <name type="scientific">freshwater metagenome</name>
    <dbReference type="NCBI Taxonomy" id="449393"/>
    <lineage>
        <taxon>unclassified sequences</taxon>
        <taxon>metagenomes</taxon>
        <taxon>ecological metagenomes</taxon>
    </lineage>
</organism>
<name>A0A6J7UNE5_9ZZZZ</name>
<evidence type="ECO:0000313" key="3">
    <source>
        <dbReference type="EMBL" id="CAB5066742.1"/>
    </source>
</evidence>
<proteinExistence type="inferred from homology"/>
<dbReference type="InterPro" id="IPR012349">
    <property type="entry name" value="Split_barrel_FMN-bd"/>
</dbReference>
<evidence type="ECO:0000256" key="1">
    <source>
        <dbReference type="ARBA" id="ARBA00008710"/>
    </source>
</evidence>
<dbReference type="PANTHER" id="PTHR39428">
    <property type="entry name" value="F420H(2)-DEPENDENT QUINONE REDUCTASE RV1261C"/>
    <property type="match status" value="1"/>
</dbReference>
<accession>A0A6J7UNE5</accession>
<reference evidence="3" key="1">
    <citation type="submission" date="2020-05" db="EMBL/GenBank/DDBJ databases">
        <authorList>
            <person name="Chiriac C."/>
            <person name="Salcher M."/>
            <person name="Ghai R."/>
            <person name="Kavagutti S V."/>
        </authorList>
    </citation>
    <scope>NUCLEOTIDE SEQUENCE</scope>
</reference>
<gene>
    <name evidence="3" type="ORF">UFOPK4345_01066</name>
</gene>
<evidence type="ECO:0000256" key="2">
    <source>
        <dbReference type="ARBA" id="ARBA00049106"/>
    </source>
</evidence>
<dbReference type="EMBL" id="CAFBQV010000181">
    <property type="protein sequence ID" value="CAB5066742.1"/>
    <property type="molecule type" value="Genomic_DNA"/>
</dbReference>
<dbReference type="GO" id="GO:0016491">
    <property type="term" value="F:oxidoreductase activity"/>
    <property type="evidence" value="ECO:0007669"/>
    <property type="project" value="InterPro"/>
</dbReference>
<dbReference type="NCBIfam" id="TIGR00026">
    <property type="entry name" value="hi_GC_TIGR00026"/>
    <property type="match status" value="1"/>
</dbReference>
<dbReference type="AlphaFoldDB" id="A0A6J7UNE5"/>
<dbReference type="GO" id="GO:0005886">
    <property type="term" value="C:plasma membrane"/>
    <property type="evidence" value="ECO:0007669"/>
    <property type="project" value="TreeGrafter"/>
</dbReference>
<dbReference type="PANTHER" id="PTHR39428:SF1">
    <property type="entry name" value="F420H(2)-DEPENDENT QUINONE REDUCTASE RV1261C"/>
    <property type="match status" value="1"/>
</dbReference>